<accession>A0A4U0YZK8</accession>
<dbReference type="Pfam" id="PF00364">
    <property type="entry name" value="Biotin_lipoyl"/>
    <property type="match status" value="1"/>
</dbReference>
<sequence length="73" mass="7815">MAIIDIKTEITGNIWKIEAQPGQKLAEGDTIIMLESMKMEIPVCATEDGVLIEVLAEEGATVTEGTVVARIEG</sequence>
<comment type="caution">
    <text evidence="3">The sequence shown here is derived from an EMBL/GenBank/DDBJ whole genome shotgun (WGS) entry which is preliminary data.</text>
</comment>
<dbReference type="EMBL" id="SWAU01000169">
    <property type="protein sequence ID" value="TKA95584.1"/>
    <property type="molecule type" value="Genomic_DNA"/>
</dbReference>
<dbReference type="PANTHER" id="PTHR45266:SF3">
    <property type="entry name" value="OXALOACETATE DECARBOXYLASE ALPHA CHAIN"/>
    <property type="match status" value="1"/>
</dbReference>
<evidence type="ECO:0000259" key="2">
    <source>
        <dbReference type="PROSITE" id="PS50968"/>
    </source>
</evidence>
<dbReference type="InterPro" id="IPR000089">
    <property type="entry name" value="Biotin_lipoyl"/>
</dbReference>
<dbReference type="Proteomes" id="UP000306340">
    <property type="component" value="Unassembled WGS sequence"/>
</dbReference>
<keyword evidence="1" id="KW-0092">Biotin</keyword>
<dbReference type="SUPFAM" id="SSF51230">
    <property type="entry name" value="Single hybrid motif"/>
    <property type="match status" value="1"/>
</dbReference>
<evidence type="ECO:0000256" key="1">
    <source>
        <dbReference type="ARBA" id="ARBA00023267"/>
    </source>
</evidence>
<feature type="domain" description="Lipoyl-binding" evidence="2">
    <location>
        <begin position="1"/>
        <end position="72"/>
    </location>
</feature>
<dbReference type="InterPro" id="IPR050709">
    <property type="entry name" value="Biotin_Carboxyl_Carrier/Decarb"/>
</dbReference>
<gene>
    <name evidence="3" type="ORF">FAZ78_16100</name>
</gene>
<evidence type="ECO:0000313" key="4">
    <source>
        <dbReference type="Proteomes" id="UP000306340"/>
    </source>
</evidence>
<protein>
    <submittedName>
        <fullName evidence="3">Biotin/lipoyl-binding carrier protein</fullName>
    </submittedName>
</protein>
<dbReference type="PANTHER" id="PTHR45266">
    <property type="entry name" value="OXALOACETATE DECARBOXYLASE ALPHA CHAIN"/>
    <property type="match status" value="1"/>
</dbReference>
<dbReference type="CDD" id="cd06850">
    <property type="entry name" value="biotinyl_domain"/>
    <property type="match status" value="1"/>
</dbReference>
<evidence type="ECO:0000313" key="3">
    <source>
        <dbReference type="EMBL" id="TKA95584.1"/>
    </source>
</evidence>
<dbReference type="NCBIfam" id="NF004547">
    <property type="entry name" value="PRK05889.1"/>
    <property type="match status" value="1"/>
</dbReference>
<reference evidence="3 4" key="1">
    <citation type="submission" date="2019-04" db="EMBL/GenBank/DDBJ databases">
        <title>Crypto-aerobic microbial life in anoxic (sulfidic) marine sediments.</title>
        <authorList>
            <person name="Bhattacharya S."/>
            <person name="Roy C."/>
            <person name="Mondal N."/>
            <person name="Sarkar J."/>
            <person name="Mandal S."/>
            <person name="Rameez M.J."/>
            <person name="Ghosh W."/>
        </authorList>
    </citation>
    <scope>NUCLEOTIDE SEQUENCE [LARGE SCALE GENOMIC DNA]</scope>
    <source>
        <strain evidence="3 4">SBBC</strain>
    </source>
</reference>
<dbReference type="InterPro" id="IPR011053">
    <property type="entry name" value="Single_hybrid_motif"/>
</dbReference>
<name>A0A4U0YZK8_9RHOB</name>
<dbReference type="AlphaFoldDB" id="A0A4U0YZK8"/>
<dbReference type="RefSeq" id="WP_136793489.1">
    <property type="nucleotide sequence ID" value="NZ_SWAU01000169.1"/>
</dbReference>
<dbReference type="Gene3D" id="2.40.50.100">
    <property type="match status" value="1"/>
</dbReference>
<organism evidence="3 4">
    <name type="scientific">Cereibacter changlensis</name>
    <dbReference type="NCBI Taxonomy" id="402884"/>
    <lineage>
        <taxon>Bacteria</taxon>
        <taxon>Pseudomonadati</taxon>
        <taxon>Pseudomonadota</taxon>
        <taxon>Alphaproteobacteria</taxon>
        <taxon>Rhodobacterales</taxon>
        <taxon>Paracoccaceae</taxon>
        <taxon>Cereibacter</taxon>
    </lineage>
</organism>
<proteinExistence type="predicted"/>
<dbReference type="PROSITE" id="PS50968">
    <property type="entry name" value="BIOTINYL_LIPOYL"/>
    <property type="match status" value="1"/>
</dbReference>